<evidence type="ECO:0000256" key="1">
    <source>
        <dbReference type="SAM" id="MobiDB-lite"/>
    </source>
</evidence>
<dbReference type="InterPro" id="IPR039752">
    <property type="entry name" value="F-box_only"/>
</dbReference>
<feature type="domain" description="FBA" evidence="3">
    <location>
        <begin position="417"/>
        <end position="594"/>
    </location>
</feature>
<feature type="domain" description="FBA" evidence="3">
    <location>
        <begin position="100"/>
        <end position="308"/>
    </location>
</feature>
<dbReference type="SUPFAM" id="SSF49785">
    <property type="entry name" value="Galactose-binding domain-like"/>
    <property type="match status" value="2"/>
</dbReference>
<evidence type="ECO:0008006" key="6">
    <source>
        <dbReference type="Google" id="ProtNLM"/>
    </source>
</evidence>
<dbReference type="PROSITE" id="PS50181">
    <property type="entry name" value="FBOX"/>
    <property type="match status" value="2"/>
</dbReference>
<organism evidence="4 5">
    <name type="scientific">Monodon monoceros</name>
    <name type="common">Narwhal</name>
    <name type="synonym">Ceratodon monodon</name>
    <dbReference type="NCBI Taxonomy" id="40151"/>
    <lineage>
        <taxon>Eukaryota</taxon>
        <taxon>Metazoa</taxon>
        <taxon>Chordata</taxon>
        <taxon>Craniata</taxon>
        <taxon>Vertebrata</taxon>
        <taxon>Euteleostomi</taxon>
        <taxon>Mammalia</taxon>
        <taxon>Eutheria</taxon>
        <taxon>Laurasiatheria</taxon>
        <taxon>Artiodactyla</taxon>
        <taxon>Whippomorpha</taxon>
        <taxon>Cetacea</taxon>
        <taxon>Odontoceti</taxon>
        <taxon>Monodontidae</taxon>
        <taxon>Monodon</taxon>
    </lineage>
</organism>
<dbReference type="SMART" id="SM01198">
    <property type="entry name" value="FBA"/>
    <property type="match status" value="2"/>
</dbReference>
<dbReference type="GO" id="GO:0005737">
    <property type="term" value="C:cytoplasm"/>
    <property type="evidence" value="ECO:0007669"/>
    <property type="project" value="TreeGrafter"/>
</dbReference>
<sequence length="642" mass="72065">MDNSTSGGLPARVPAGEPETEEPLGLGQLPTELLEMVLSHVPPHVLLGCCRRVCRRWRDLVDCQALWLSILARKHAALWPIVSTCLPAADDPRPCVLGRFCERRLIGRNLLQNPRGEGGEPRKGVLMGAGGWVWSGVASWETHGFSPWAGGLARNLVTKLFYLTEVLQKLMVVHSCGALAMEENVEAMPRAPLQICFQSAYRARVVVMVSEKEASVGPGEGEILARTPGYPSWIISLLYLCPFGSGEIASPLRHNETYLFSFLQVNHVFSNFKKGVRFVSCEHWVQDMEFFSEHYGVYLPNSSVIVQVLAAEAGEETMGASASRNWLVGVSALEPEPEEPLGLGQLPTELLEMVLSHVPPHVLLGRCRRVCRRWRDLVDCQALWLSILSRDHAALSPVLRTCLPAADDPRPCVLGRFCERRPIGRNLLQNPRGLEGFLKWTVLSSEDGWAAEEENLEVIPSAYMLTSFLSACRGYHKKQVLDLEKEGFWRELLDSGKIEICVSDWRNDQQGTDCIYQLTVQLLDADQAILDHFSPLPFPIWKWRNSVSPRVSHVFSNLKKGVRFVSFECCIWDLEFRNEQYGISVTNSSVIVQKLIPMAEKIPAPTGGELNPMAFQDWDQDSELKVKLPQKNVWRQRVLPTL</sequence>
<dbReference type="PROSITE" id="PS51114">
    <property type="entry name" value="FBA"/>
    <property type="match status" value="2"/>
</dbReference>
<dbReference type="GO" id="GO:0036503">
    <property type="term" value="P:ERAD pathway"/>
    <property type="evidence" value="ECO:0007669"/>
    <property type="project" value="TreeGrafter"/>
</dbReference>
<dbReference type="FunFam" id="1.20.1280.50:FF:000002">
    <property type="entry name" value="F-box only protein 44"/>
    <property type="match status" value="2"/>
</dbReference>
<dbReference type="FunFam" id="2.60.120.260:FF:000168">
    <property type="entry name" value="F-box only protein 6-like Protein"/>
    <property type="match status" value="1"/>
</dbReference>
<dbReference type="InterPro" id="IPR001810">
    <property type="entry name" value="F-box_dom"/>
</dbReference>
<dbReference type="GO" id="GO:0006516">
    <property type="term" value="P:glycoprotein catabolic process"/>
    <property type="evidence" value="ECO:0007669"/>
    <property type="project" value="TreeGrafter"/>
</dbReference>
<accession>A0A4U1ETY0</accession>
<protein>
    <recommendedName>
        <fullName evidence="6">F-box domain-containing protein</fullName>
    </recommendedName>
</protein>
<dbReference type="EMBL" id="RWIC01000804">
    <property type="protein sequence ID" value="TKC40078.1"/>
    <property type="molecule type" value="Genomic_DNA"/>
</dbReference>
<evidence type="ECO:0000313" key="4">
    <source>
        <dbReference type="EMBL" id="TKC40078.1"/>
    </source>
</evidence>
<dbReference type="SMART" id="SM00256">
    <property type="entry name" value="FBOX"/>
    <property type="match status" value="2"/>
</dbReference>
<dbReference type="InterPro" id="IPR008979">
    <property type="entry name" value="Galactose-bd-like_sf"/>
</dbReference>
<dbReference type="PANTHER" id="PTHR12125">
    <property type="entry name" value="F-BOX ONLY PROTEIN 6-LIKE PROTEIN"/>
    <property type="match status" value="1"/>
</dbReference>
<dbReference type="Gene3D" id="1.20.1280.50">
    <property type="match status" value="2"/>
</dbReference>
<gene>
    <name evidence="4" type="ORF">EI555_019888</name>
</gene>
<feature type="region of interest" description="Disordered" evidence="1">
    <location>
        <begin position="1"/>
        <end position="25"/>
    </location>
</feature>
<dbReference type="AlphaFoldDB" id="A0A4U1ETY0"/>
<dbReference type="PANTHER" id="PTHR12125:SF9">
    <property type="entry name" value="F-BOX ONLY PROTEIN 27"/>
    <property type="match status" value="1"/>
</dbReference>
<evidence type="ECO:0000259" key="2">
    <source>
        <dbReference type="PROSITE" id="PS50181"/>
    </source>
</evidence>
<dbReference type="Gene3D" id="2.60.120.260">
    <property type="entry name" value="Galactose-binding domain-like"/>
    <property type="match status" value="2"/>
</dbReference>
<name>A0A4U1ETY0_MONMO</name>
<dbReference type="GO" id="GO:0031146">
    <property type="term" value="P:SCF-dependent proteasomal ubiquitin-dependent protein catabolic process"/>
    <property type="evidence" value="ECO:0007669"/>
    <property type="project" value="TreeGrafter"/>
</dbReference>
<dbReference type="GO" id="GO:0019005">
    <property type="term" value="C:SCF ubiquitin ligase complex"/>
    <property type="evidence" value="ECO:0007669"/>
    <property type="project" value="TreeGrafter"/>
</dbReference>
<comment type="caution">
    <text evidence="4">The sequence shown here is derived from an EMBL/GenBank/DDBJ whole genome shotgun (WGS) entry which is preliminary data.</text>
</comment>
<dbReference type="InterPro" id="IPR007397">
    <property type="entry name" value="F-box-assoc_dom"/>
</dbReference>
<feature type="domain" description="F-box" evidence="2">
    <location>
        <begin position="23"/>
        <end position="70"/>
    </location>
</feature>
<dbReference type="Proteomes" id="UP000308365">
    <property type="component" value="Unassembled WGS sequence"/>
</dbReference>
<feature type="domain" description="F-box" evidence="2">
    <location>
        <begin position="340"/>
        <end position="387"/>
    </location>
</feature>
<evidence type="ECO:0000313" key="5">
    <source>
        <dbReference type="Proteomes" id="UP000308365"/>
    </source>
</evidence>
<reference evidence="5" key="1">
    <citation type="journal article" date="2019" name="IScience">
        <title>Narwhal Genome Reveals Long-Term Low Genetic Diversity despite Current Large Abundance Size.</title>
        <authorList>
            <person name="Westbury M.V."/>
            <person name="Petersen B."/>
            <person name="Garde E."/>
            <person name="Heide-Jorgensen M.P."/>
            <person name="Lorenzen E.D."/>
        </authorList>
    </citation>
    <scope>NUCLEOTIDE SEQUENCE [LARGE SCALE GENOMIC DNA]</scope>
</reference>
<dbReference type="GO" id="GO:0061630">
    <property type="term" value="F:ubiquitin protein ligase activity"/>
    <property type="evidence" value="ECO:0007669"/>
    <property type="project" value="TreeGrafter"/>
</dbReference>
<proteinExistence type="predicted"/>
<dbReference type="Pfam" id="PF04300">
    <property type="entry name" value="FBA"/>
    <property type="match status" value="2"/>
</dbReference>
<dbReference type="Pfam" id="PF12937">
    <property type="entry name" value="F-box-like"/>
    <property type="match status" value="2"/>
</dbReference>
<dbReference type="SUPFAM" id="SSF81383">
    <property type="entry name" value="F-box domain"/>
    <property type="match status" value="2"/>
</dbReference>
<evidence type="ECO:0000259" key="3">
    <source>
        <dbReference type="PROSITE" id="PS51114"/>
    </source>
</evidence>
<dbReference type="InterPro" id="IPR036047">
    <property type="entry name" value="F-box-like_dom_sf"/>
</dbReference>